<dbReference type="EMBL" id="JACJPW010000010">
    <property type="protein sequence ID" value="MBD2180607.1"/>
    <property type="molecule type" value="Genomic_DNA"/>
</dbReference>
<evidence type="ECO:0000313" key="1">
    <source>
        <dbReference type="EMBL" id="MBD2180607.1"/>
    </source>
</evidence>
<dbReference type="AlphaFoldDB" id="A0A926ZFZ8"/>
<keyword evidence="2" id="KW-1185">Reference proteome</keyword>
<proteinExistence type="predicted"/>
<reference evidence="1" key="1">
    <citation type="journal article" date="2015" name="ISME J.">
        <title>Draft Genome Sequence of Streptomyces incarnatus NRRL8089, which Produces the Nucleoside Antibiotic Sinefungin.</title>
        <authorList>
            <person name="Oshima K."/>
            <person name="Hattori M."/>
            <person name="Shimizu H."/>
            <person name="Fukuda K."/>
            <person name="Nemoto M."/>
            <person name="Inagaki K."/>
            <person name="Tamura T."/>
        </authorList>
    </citation>
    <scope>NUCLEOTIDE SEQUENCE</scope>
    <source>
        <strain evidence="1">FACHB-1375</strain>
    </source>
</reference>
<evidence type="ECO:0000313" key="2">
    <source>
        <dbReference type="Proteomes" id="UP000641646"/>
    </source>
</evidence>
<sequence length="226" mass="25602">MDLLKLLNSPGWSWKLSGRNCIILAPSHDDATELLENCVDSLLSTAAVLKGNVQIGWRGCKRPFKITPEMAKIMMSEPSLHEKITMNQPNSDPKNNLLPELGFDLNELYCNPLPVYINQISDQRVVFANPAALAAQGKKPIEFLGESAAALNDPDELERRDAMLIRDGFLSEYQYNALRWYKDEETQLWRRKRMNFCSNFRRINFLGESCRLAIVLQAVETGKAVG</sequence>
<accession>A0A926ZFZ8</accession>
<organism evidence="1 2">
    <name type="scientific">Aerosakkonema funiforme FACHB-1375</name>
    <dbReference type="NCBI Taxonomy" id="2949571"/>
    <lineage>
        <taxon>Bacteria</taxon>
        <taxon>Bacillati</taxon>
        <taxon>Cyanobacteriota</taxon>
        <taxon>Cyanophyceae</taxon>
        <taxon>Oscillatoriophycideae</taxon>
        <taxon>Aerosakkonematales</taxon>
        <taxon>Aerosakkonemataceae</taxon>
        <taxon>Aerosakkonema</taxon>
    </lineage>
</organism>
<protein>
    <submittedName>
        <fullName evidence="1">Uncharacterized protein</fullName>
    </submittedName>
</protein>
<gene>
    <name evidence="1" type="ORF">H6G03_05735</name>
</gene>
<dbReference type="RefSeq" id="WP_190462985.1">
    <property type="nucleotide sequence ID" value="NZ_JACJPW010000010.1"/>
</dbReference>
<name>A0A926ZFZ8_9CYAN</name>
<dbReference type="Proteomes" id="UP000641646">
    <property type="component" value="Unassembled WGS sequence"/>
</dbReference>
<reference evidence="1" key="2">
    <citation type="submission" date="2020-08" db="EMBL/GenBank/DDBJ databases">
        <authorList>
            <person name="Chen M."/>
            <person name="Teng W."/>
            <person name="Zhao L."/>
            <person name="Hu C."/>
            <person name="Zhou Y."/>
            <person name="Han B."/>
            <person name="Song L."/>
            <person name="Shu W."/>
        </authorList>
    </citation>
    <scope>NUCLEOTIDE SEQUENCE</scope>
    <source>
        <strain evidence="1">FACHB-1375</strain>
    </source>
</reference>
<comment type="caution">
    <text evidence="1">The sequence shown here is derived from an EMBL/GenBank/DDBJ whole genome shotgun (WGS) entry which is preliminary data.</text>
</comment>
<dbReference type="CDD" id="cd00130">
    <property type="entry name" value="PAS"/>
    <property type="match status" value="1"/>
</dbReference>
<dbReference type="InterPro" id="IPR000014">
    <property type="entry name" value="PAS"/>
</dbReference>